<accession>A0A9C6UAJ5</accession>
<evidence type="ECO:0000313" key="2">
    <source>
        <dbReference type="Proteomes" id="UP000504606"/>
    </source>
</evidence>
<name>A0A9C6UAJ5_FRAOC</name>
<dbReference type="KEGG" id="foc:113207807"/>
<protein>
    <submittedName>
        <fullName evidence="3">Uncharacterized protein LOC113207807</fullName>
    </submittedName>
</protein>
<organism evidence="2 3">
    <name type="scientific">Frankliniella occidentalis</name>
    <name type="common">Western flower thrips</name>
    <name type="synonym">Euthrips occidentalis</name>
    <dbReference type="NCBI Taxonomy" id="133901"/>
    <lineage>
        <taxon>Eukaryota</taxon>
        <taxon>Metazoa</taxon>
        <taxon>Ecdysozoa</taxon>
        <taxon>Arthropoda</taxon>
        <taxon>Hexapoda</taxon>
        <taxon>Insecta</taxon>
        <taxon>Pterygota</taxon>
        <taxon>Neoptera</taxon>
        <taxon>Paraneoptera</taxon>
        <taxon>Thysanoptera</taxon>
        <taxon>Terebrantia</taxon>
        <taxon>Thripoidea</taxon>
        <taxon>Thripidae</taxon>
        <taxon>Frankliniella</taxon>
    </lineage>
</organism>
<dbReference type="Proteomes" id="UP000504606">
    <property type="component" value="Unplaced"/>
</dbReference>
<dbReference type="GeneID" id="113207807"/>
<proteinExistence type="predicted"/>
<dbReference type="AlphaFoldDB" id="A0A9C6UAJ5"/>
<feature type="region of interest" description="Disordered" evidence="1">
    <location>
        <begin position="245"/>
        <end position="303"/>
    </location>
</feature>
<evidence type="ECO:0000313" key="3">
    <source>
        <dbReference type="RefSeq" id="XP_052125003.1"/>
    </source>
</evidence>
<gene>
    <name evidence="3" type="primary">LOC113207807</name>
</gene>
<dbReference type="RefSeq" id="XP_052125003.1">
    <property type="nucleotide sequence ID" value="XM_052269043.1"/>
</dbReference>
<dbReference type="OrthoDB" id="8197458at2759"/>
<sequence length="303" mass="31214">MLTIPAAMRRPCLPDATHRPSPTLEEGNDDPLSSASNRDGGAPPEEFVDILQVQRLLLDSADRADRGRLDAVAELKEVEGVAEHPAAPPTSTPTTATTPTALREAFLIASGLHSAPVTTTAPSAPPGGGRALQRQLGVIEVGPRHPGHYNVHYPLPPHQQVAVEDLFALWLNSTGGAAGAGSSPTMTMDGLDTLPAHGGPQGHPGGLMYPHSSTAFLLTESAAAAQHHFNVLSFDACLLKNPIGQDPGSSPVPGAQAAPDAFGQEAAAPDVQPGDLNTPVTTSGDIPSFFPNNVVEPPAISGE</sequence>
<feature type="region of interest" description="Disordered" evidence="1">
    <location>
        <begin position="1"/>
        <end position="46"/>
    </location>
</feature>
<evidence type="ECO:0000256" key="1">
    <source>
        <dbReference type="SAM" id="MobiDB-lite"/>
    </source>
</evidence>
<keyword evidence="2" id="KW-1185">Reference proteome</keyword>
<reference evidence="3" key="1">
    <citation type="submission" date="2025-08" db="UniProtKB">
        <authorList>
            <consortium name="RefSeq"/>
        </authorList>
    </citation>
    <scope>IDENTIFICATION</scope>
    <source>
        <tissue evidence="3">Whole organism</tissue>
    </source>
</reference>